<dbReference type="GeneID" id="63458477"/>
<dbReference type="InterPro" id="IPR050055">
    <property type="entry name" value="EF-Tu_GTPase"/>
</dbReference>
<dbReference type="CDD" id="cd04171">
    <property type="entry name" value="SelB"/>
    <property type="match status" value="1"/>
</dbReference>
<dbReference type="EMBL" id="LT906453">
    <property type="protein sequence ID" value="SNV17277.1"/>
    <property type="molecule type" value="Genomic_DNA"/>
</dbReference>
<evidence type="ECO:0000256" key="2">
    <source>
        <dbReference type="ARBA" id="ARBA00015953"/>
    </source>
</evidence>
<evidence type="ECO:0000256" key="6">
    <source>
        <dbReference type="ARBA" id="ARBA00025526"/>
    </source>
</evidence>
<dbReference type="PANTHER" id="PTHR43721">
    <property type="entry name" value="ELONGATION FACTOR TU-RELATED"/>
    <property type="match status" value="1"/>
</dbReference>
<dbReference type="InterPro" id="IPR009000">
    <property type="entry name" value="Transl_B-barrel_sf"/>
</dbReference>
<dbReference type="SUPFAM" id="SSF50447">
    <property type="entry name" value="Translation proteins"/>
    <property type="match status" value="1"/>
</dbReference>
<dbReference type="InterPro" id="IPR036388">
    <property type="entry name" value="WH-like_DNA-bd_sf"/>
</dbReference>
<evidence type="ECO:0000256" key="3">
    <source>
        <dbReference type="ARBA" id="ARBA00022490"/>
    </source>
</evidence>
<evidence type="ECO:0000256" key="1">
    <source>
        <dbReference type="ARBA" id="ARBA00004496"/>
    </source>
</evidence>
<dbReference type="KEGG" id="dco:SAMEA4475696_0170"/>
<dbReference type="PANTHER" id="PTHR43721:SF22">
    <property type="entry name" value="ELONGATION FACTOR TU, MITOCHONDRIAL"/>
    <property type="match status" value="1"/>
</dbReference>
<dbReference type="Pfam" id="PF03144">
    <property type="entry name" value="GTP_EFTU_D2"/>
    <property type="match status" value="1"/>
</dbReference>
<accession>A0A239V4X9</accession>
<dbReference type="RefSeq" id="WP_028327413.1">
    <property type="nucleotide sequence ID" value="NZ_LT906453.1"/>
</dbReference>
<evidence type="ECO:0000256" key="4">
    <source>
        <dbReference type="ARBA" id="ARBA00022917"/>
    </source>
</evidence>
<dbReference type="Gene3D" id="2.40.30.10">
    <property type="entry name" value="Translation factors"/>
    <property type="match status" value="1"/>
</dbReference>
<keyword evidence="4" id="KW-0648">Protein biosynthesis</keyword>
<gene>
    <name evidence="9" type="primary">selB</name>
    <name evidence="9" type="ORF">SAMEA4475696_00170</name>
</gene>
<keyword evidence="5" id="KW-0547">Nucleotide-binding</keyword>
<comment type="subcellular location">
    <subcellularLocation>
        <location evidence="1">Cytoplasm</location>
    </subcellularLocation>
</comment>
<keyword evidence="3" id="KW-0963">Cytoplasm</keyword>
<dbReference type="InterPro" id="IPR000795">
    <property type="entry name" value="T_Tr_GTP-bd_dom"/>
</dbReference>
<evidence type="ECO:0000259" key="8">
    <source>
        <dbReference type="PROSITE" id="PS51722"/>
    </source>
</evidence>
<dbReference type="GO" id="GO:0005737">
    <property type="term" value="C:cytoplasm"/>
    <property type="evidence" value="ECO:0007669"/>
    <property type="project" value="UniProtKB-SubCell"/>
</dbReference>
<evidence type="ECO:0000313" key="10">
    <source>
        <dbReference type="Proteomes" id="UP000242637"/>
    </source>
</evidence>
<dbReference type="InterPro" id="IPR004535">
    <property type="entry name" value="Transl_elong_SelB"/>
</dbReference>
<dbReference type="OrthoDB" id="9803139at2"/>
<dbReference type="GO" id="GO:0003924">
    <property type="term" value="F:GTPase activity"/>
    <property type="evidence" value="ECO:0007669"/>
    <property type="project" value="InterPro"/>
</dbReference>
<dbReference type="Pfam" id="PF25461">
    <property type="entry name" value="Beta-barrel_SelB"/>
    <property type="match status" value="1"/>
</dbReference>
<sequence length="600" mass="65096">MRVIATAGHVDHGKTTLVAALTGHNPDRWAEEHRRGLTIDLGYAWTTLPTGHTISFVDVPGHQRFIGNMLAGIGPAPAVMLIIAADEGWREQTTEHLDAINALGITHGIIVITRTDLADPTPTITDTRAHLTDTGLANAPIITCSARTGTGLNQLRAALATLCDTLPAPTTNSRIRLWIDRVFTIHGAGTIATGTLESGTITIGDTLTAHTPTSHHTTTVRGIQTLETDRDTVPAVARIALNLRGLTTTDLHRGDLLLTPHTWHTTTTTDIRLHPINNTTELPEYLMAHVGTHAAQVRIRPLDHTTARLTWPHPLPLATGDRLVLRDPGRRAITAGATILDTDPPPLTRRGAARARAQQLTQATTTFDLTTEVTRRGYLTETDARALGATDTDITTNNPHLIHTCGLLICPTQWDTWITRLTETVNHAIDTDPLQARTPAPAAARAADLPTPQLIPHLIATTDTLKLTDGYLHIPGRGPNLGAAEPGLAHIEHRLATNPFAAPERDELTANHLSPKHIAAAVRLGRLIDLGDNIVLTPRAPALAMRELATLPQPFTTSQARQKLGTTRRVIIPLLEELDRRGWTRRIDAGHREIIRGNNR</sequence>
<dbReference type="AlphaFoldDB" id="A0A239V4X9"/>
<dbReference type="NCBIfam" id="TIGR00475">
    <property type="entry name" value="selB"/>
    <property type="match status" value="1"/>
</dbReference>
<dbReference type="GO" id="GO:0005525">
    <property type="term" value="F:GTP binding"/>
    <property type="evidence" value="ECO:0007669"/>
    <property type="project" value="UniProtKB-KW"/>
</dbReference>
<organism evidence="9 10">
    <name type="scientific">Dermatophilus congolensis</name>
    <dbReference type="NCBI Taxonomy" id="1863"/>
    <lineage>
        <taxon>Bacteria</taxon>
        <taxon>Bacillati</taxon>
        <taxon>Actinomycetota</taxon>
        <taxon>Actinomycetes</taxon>
        <taxon>Micrococcales</taxon>
        <taxon>Dermatophilaceae</taxon>
        <taxon>Dermatophilus</taxon>
    </lineage>
</organism>
<dbReference type="InterPro" id="IPR057335">
    <property type="entry name" value="Beta-barrel_SelB"/>
</dbReference>
<evidence type="ECO:0000313" key="9">
    <source>
        <dbReference type="EMBL" id="SNV17277.1"/>
    </source>
</evidence>
<dbReference type="Pfam" id="PF09107">
    <property type="entry name" value="WHD_3rd_SelB"/>
    <property type="match status" value="1"/>
</dbReference>
<dbReference type="Proteomes" id="UP000242637">
    <property type="component" value="Chromosome 1"/>
</dbReference>
<comment type="function">
    <text evidence="6">Translation factor necessary for the incorporation of selenocysteine into proteins. It probably replaces EF-Tu for the insertion of selenocysteine directed by the UGA codon. SelB binds GTP and GDP.</text>
</comment>
<dbReference type="Gene3D" id="3.40.50.300">
    <property type="entry name" value="P-loop containing nucleotide triphosphate hydrolases"/>
    <property type="match status" value="1"/>
</dbReference>
<dbReference type="PROSITE" id="PS51722">
    <property type="entry name" value="G_TR_2"/>
    <property type="match status" value="1"/>
</dbReference>
<dbReference type="SUPFAM" id="SSF52540">
    <property type="entry name" value="P-loop containing nucleoside triphosphate hydrolases"/>
    <property type="match status" value="1"/>
</dbReference>
<dbReference type="InterPro" id="IPR004161">
    <property type="entry name" value="EFTu-like_2"/>
</dbReference>
<evidence type="ECO:0000256" key="7">
    <source>
        <dbReference type="ARBA" id="ARBA00031615"/>
    </source>
</evidence>
<reference evidence="9 10" key="1">
    <citation type="submission" date="2017-06" db="EMBL/GenBank/DDBJ databases">
        <authorList>
            <consortium name="Pathogen Informatics"/>
        </authorList>
    </citation>
    <scope>NUCLEOTIDE SEQUENCE [LARGE SCALE GENOMIC DNA]</scope>
    <source>
        <strain evidence="9 10">NCTC13039</strain>
    </source>
</reference>
<keyword evidence="10" id="KW-1185">Reference proteome</keyword>
<keyword evidence="5" id="KW-0342">GTP-binding</keyword>
<dbReference type="InterPro" id="IPR015191">
    <property type="entry name" value="SelB_WHD4"/>
</dbReference>
<name>A0A239V4X9_9MICO</name>
<dbReference type="SUPFAM" id="SSF46785">
    <property type="entry name" value="Winged helix' DNA-binding domain"/>
    <property type="match status" value="1"/>
</dbReference>
<evidence type="ECO:0000256" key="5">
    <source>
        <dbReference type="ARBA" id="ARBA00023134"/>
    </source>
</evidence>
<proteinExistence type="predicted"/>
<dbReference type="InterPro" id="IPR036390">
    <property type="entry name" value="WH_DNA-bd_sf"/>
</dbReference>
<dbReference type="GO" id="GO:0003746">
    <property type="term" value="F:translation elongation factor activity"/>
    <property type="evidence" value="ECO:0007669"/>
    <property type="project" value="InterPro"/>
</dbReference>
<dbReference type="GO" id="GO:0001514">
    <property type="term" value="P:selenocysteine incorporation"/>
    <property type="evidence" value="ECO:0007669"/>
    <property type="project" value="InterPro"/>
</dbReference>
<dbReference type="GO" id="GO:0003723">
    <property type="term" value="F:RNA binding"/>
    <property type="evidence" value="ECO:0007669"/>
    <property type="project" value="InterPro"/>
</dbReference>
<dbReference type="Gene3D" id="1.10.10.10">
    <property type="entry name" value="Winged helix-like DNA-binding domain superfamily/Winged helix DNA-binding domain"/>
    <property type="match status" value="1"/>
</dbReference>
<protein>
    <recommendedName>
        <fullName evidence="2">Selenocysteine-specific elongation factor</fullName>
    </recommendedName>
    <alternativeName>
        <fullName evidence="7">SelB translation factor</fullName>
    </alternativeName>
</protein>
<dbReference type="STRING" id="1121387.GCA_000429885_01544"/>
<dbReference type="Pfam" id="PF00009">
    <property type="entry name" value="GTP_EFTU"/>
    <property type="match status" value="1"/>
</dbReference>
<dbReference type="InterPro" id="IPR027417">
    <property type="entry name" value="P-loop_NTPase"/>
</dbReference>
<feature type="domain" description="Tr-type G" evidence="8">
    <location>
        <begin position="1"/>
        <end position="170"/>
    </location>
</feature>